<keyword evidence="5" id="KW-0813">Transport</keyword>
<comment type="function">
    <text evidence="1">Accessory subunit of the mitochondrial membrane respiratory chain NADH dehydrogenase (Complex I), that is believed not to be involved in catalysis. Complex I functions in the transfer of electrons from NADH to the respiratory chain. The immediate electron acceptor for the enzyme is believed to be ubiquinone.</text>
</comment>
<keyword evidence="10" id="KW-0249">Electron transport</keyword>
<evidence type="ECO:0000256" key="12">
    <source>
        <dbReference type="ARBA" id="ARBA00023128"/>
    </source>
</evidence>
<dbReference type="PANTHER" id="PTHR13327:SF0">
    <property type="entry name" value="NADH DEHYDROGENASE [UBIQUINONE] 1 BETA SUBCOMPLEX SUBUNIT 11, MITOCHONDRIAL"/>
    <property type="match status" value="1"/>
</dbReference>
<keyword evidence="13 17" id="KW-0472">Membrane</keyword>
<evidence type="ECO:0000256" key="2">
    <source>
        <dbReference type="ARBA" id="ARBA00004434"/>
    </source>
</evidence>
<proteinExistence type="inferred from homology"/>
<gene>
    <name evidence="18" type="ORF">SNE40_015334</name>
</gene>
<evidence type="ECO:0000256" key="14">
    <source>
        <dbReference type="ARBA" id="ARBA00030753"/>
    </source>
</evidence>
<dbReference type="PANTHER" id="PTHR13327">
    <property type="entry name" value="NADH-UBIQUINONE OXIDOREDUCTASE ESSS SUBUNIT, MITOCHONDRIAL PRECURSOR"/>
    <property type="match status" value="1"/>
</dbReference>
<evidence type="ECO:0000256" key="15">
    <source>
        <dbReference type="ARBA" id="ARBA00031387"/>
    </source>
</evidence>
<comment type="subcellular location">
    <subcellularLocation>
        <location evidence="2">Mitochondrion inner membrane</location>
        <topology evidence="2">Single-pass membrane protein</topology>
    </subcellularLocation>
</comment>
<dbReference type="Pfam" id="PF10183">
    <property type="entry name" value="ESSS"/>
    <property type="match status" value="1"/>
</dbReference>
<comment type="similarity">
    <text evidence="3">Belongs to the complex I NDUFB11 subunit family.</text>
</comment>
<keyword evidence="19" id="KW-1185">Reference proteome</keyword>
<evidence type="ECO:0000256" key="11">
    <source>
        <dbReference type="ARBA" id="ARBA00022989"/>
    </source>
</evidence>
<evidence type="ECO:0000256" key="3">
    <source>
        <dbReference type="ARBA" id="ARBA00008915"/>
    </source>
</evidence>
<name>A0AAN8PKN0_PATCE</name>
<comment type="subunit">
    <text evidence="16">Complex I is composed of 45 different subunits. Interacts with BCAP31.</text>
</comment>
<evidence type="ECO:0000313" key="18">
    <source>
        <dbReference type="EMBL" id="KAK6177178.1"/>
    </source>
</evidence>
<evidence type="ECO:0000256" key="5">
    <source>
        <dbReference type="ARBA" id="ARBA00022448"/>
    </source>
</evidence>
<reference evidence="18 19" key="1">
    <citation type="submission" date="2024-01" db="EMBL/GenBank/DDBJ databases">
        <title>The genome of the rayed Mediterranean limpet Patella caerulea (Linnaeus, 1758).</title>
        <authorList>
            <person name="Anh-Thu Weber A."/>
            <person name="Halstead-Nussloch G."/>
        </authorList>
    </citation>
    <scope>NUCLEOTIDE SEQUENCE [LARGE SCALE GENOMIC DNA]</scope>
    <source>
        <strain evidence="18">AATW-2023a</strain>
        <tissue evidence="18">Whole specimen</tissue>
    </source>
</reference>
<dbReference type="AlphaFoldDB" id="A0AAN8PKN0"/>
<evidence type="ECO:0000256" key="17">
    <source>
        <dbReference type="SAM" id="Phobius"/>
    </source>
</evidence>
<keyword evidence="7 17" id="KW-0812">Transmembrane</keyword>
<dbReference type="Proteomes" id="UP001347796">
    <property type="component" value="Unassembled WGS sequence"/>
</dbReference>
<evidence type="ECO:0000256" key="9">
    <source>
        <dbReference type="ARBA" id="ARBA00022946"/>
    </source>
</evidence>
<organism evidence="18 19">
    <name type="scientific">Patella caerulea</name>
    <name type="common">Rayed Mediterranean limpet</name>
    <dbReference type="NCBI Taxonomy" id="87958"/>
    <lineage>
        <taxon>Eukaryota</taxon>
        <taxon>Metazoa</taxon>
        <taxon>Spiralia</taxon>
        <taxon>Lophotrochozoa</taxon>
        <taxon>Mollusca</taxon>
        <taxon>Gastropoda</taxon>
        <taxon>Patellogastropoda</taxon>
        <taxon>Patelloidea</taxon>
        <taxon>Patellidae</taxon>
        <taxon>Patella</taxon>
    </lineage>
</organism>
<evidence type="ECO:0000256" key="7">
    <source>
        <dbReference type="ARBA" id="ARBA00022692"/>
    </source>
</evidence>
<evidence type="ECO:0000256" key="6">
    <source>
        <dbReference type="ARBA" id="ARBA00022660"/>
    </source>
</evidence>
<protein>
    <recommendedName>
        <fullName evidence="4">NADH dehydrogenase [ubiquinone] 1 beta subcomplex subunit 11, mitochondrial</fullName>
    </recommendedName>
    <alternativeName>
        <fullName evidence="15">Complex I-ESSS</fullName>
    </alternativeName>
    <alternativeName>
        <fullName evidence="14">NADH-ubiquinone oxidoreductase ESSS subunit</fullName>
    </alternativeName>
</protein>
<keyword evidence="8" id="KW-0999">Mitochondrion inner membrane</keyword>
<evidence type="ECO:0000313" key="19">
    <source>
        <dbReference type="Proteomes" id="UP001347796"/>
    </source>
</evidence>
<evidence type="ECO:0000256" key="1">
    <source>
        <dbReference type="ARBA" id="ARBA00003195"/>
    </source>
</evidence>
<dbReference type="EMBL" id="JAZGQO010000010">
    <property type="protein sequence ID" value="KAK6177178.1"/>
    <property type="molecule type" value="Genomic_DNA"/>
</dbReference>
<comment type="caution">
    <text evidence="18">The sequence shown here is derived from an EMBL/GenBank/DDBJ whole genome shotgun (WGS) entry which is preliminary data.</text>
</comment>
<evidence type="ECO:0000256" key="16">
    <source>
        <dbReference type="ARBA" id="ARBA00046528"/>
    </source>
</evidence>
<dbReference type="InterPro" id="IPR019329">
    <property type="entry name" value="NADH_UbQ_OxRdtase_ESSS_su"/>
</dbReference>
<keyword evidence="6" id="KW-0679">Respiratory chain</keyword>
<sequence length="170" mass="19641">MAGVWRALVKQGRLASQLNARTRIGFAEIKQCRMVSTSKSKKDATITSVEPMPKTEEMKKLEEMFGNTDPNLEKNWVSWGYSETDKDLDRFTYYVTLFIGLSLCICWGSFVVAYMPDYKMQDWCIREAYLEIERRQREGLPLVDPNHISAEKVAQSLPSDEELEDTEIII</sequence>
<evidence type="ECO:0000256" key="4">
    <source>
        <dbReference type="ARBA" id="ARBA00018632"/>
    </source>
</evidence>
<evidence type="ECO:0000256" key="8">
    <source>
        <dbReference type="ARBA" id="ARBA00022792"/>
    </source>
</evidence>
<dbReference type="GO" id="GO:0005743">
    <property type="term" value="C:mitochondrial inner membrane"/>
    <property type="evidence" value="ECO:0007669"/>
    <property type="project" value="UniProtKB-SubCell"/>
</dbReference>
<keyword evidence="9" id="KW-0809">Transit peptide</keyword>
<feature type="transmembrane region" description="Helical" evidence="17">
    <location>
        <begin position="91"/>
        <end position="115"/>
    </location>
</feature>
<accession>A0AAN8PKN0</accession>
<keyword evidence="11 17" id="KW-1133">Transmembrane helix</keyword>
<keyword evidence="12" id="KW-0496">Mitochondrion</keyword>
<evidence type="ECO:0000256" key="10">
    <source>
        <dbReference type="ARBA" id="ARBA00022982"/>
    </source>
</evidence>
<evidence type="ECO:0000256" key="13">
    <source>
        <dbReference type="ARBA" id="ARBA00023136"/>
    </source>
</evidence>